<feature type="region of interest" description="Disordered" evidence="2">
    <location>
        <begin position="45"/>
        <end position="85"/>
    </location>
</feature>
<reference evidence="3" key="2">
    <citation type="submission" date="2022-01" db="EMBL/GenBank/DDBJ databases">
        <authorList>
            <person name="Yamashiro T."/>
            <person name="Shiraishi A."/>
            <person name="Satake H."/>
            <person name="Nakayama K."/>
        </authorList>
    </citation>
    <scope>NUCLEOTIDE SEQUENCE</scope>
</reference>
<organism evidence="3 4">
    <name type="scientific">Tanacetum coccineum</name>
    <dbReference type="NCBI Taxonomy" id="301880"/>
    <lineage>
        <taxon>Eukaryota</taxon>
        <taxon>Viridiplantae</taxon>
        <taxon>Streptophyta</taxon>
        <taxon>Embryophyta</taxon>
        <taxon>Tracheophyta</taxon>
        <taxon>Spermatophyta</taxon>
        <taxon>Magnoliopsida</taxon>
        <taxon>eudicotyledons</taxon>
        <taxon>Gunneridae</taxon>
        <taxon>Pentapetalae</taxon>
        <taxon>asterids</taxon>
        <taxon>campanulids</taxon>
        <taxon>Asterales</taxon>
        <taxon>Asteraceae</taxon>
        <taxon>Asteroideae</taxon>
        <taxon>Anthemideae</taxon>
        <taxon>Anthemidinae</taxon>
        <taxon>Tanacetum</taxon>
    </lineage>
</organism>
<keyword evidence="4" id="KW-1185">Reference proteome</keyword>
<accession>A0ABQ5H3W7</accession>
<gene>
    <name evidence="3" type="ORF">Tco_1056702</name>
</gene>
<protein>
    <recommendedName>
        <fullName evidence="5">Retrotransposon gag domain-containing protein</fullName>
    </recommendedName>
</protein>
<evidence type="ECO:0000256" key="2">
    <source>
        <dbReference type="SAM" id="MobiDB-lite"/>
    </source>
</evidence>
<reference evidence="3" key="1">
    <citation type="journal article" date="2022" name="Int. J. Mol. Sci.">
        <title>Draft Genome of Tanacetum Coccineum: Genomic Comparison of Closely Related Tanacetum-Family Plants.</title>
        <authorList>
            <person name="Yamashiro T."/>
            <person name="Shiraishi A."/>
            <person name="Nakayama K."/>
            <person name="Satake H."/>
        </authorList>
    </citation>
    <scope>NUCLEOTIDE SEQUENCE</scope>
</reference>
<evidence type="ECO:0000313" key="4">
    <source>
        <dbReference type="Proteomes" id="UP001151760"/>
    </source>
</evidence>
<evidence type="ECO:0000313" key="3">
    <source>
        <dbReference type="EMBL" id="GJT82360.1"/>
    </source>
</evidence>
<proteinExistence type="predicted"/>
<dbReference type="Proteomes" id="UP001151760">
    <property type="component" value="Unassembled WGS sequence"/>
</dbReference>
<name>A0ABQ5H3W7_9ASTR</name>
<evidence type="ECO:0000256" key="1">
    <source>
        <dbReference type="SAM" id="Coils"/>
    </source>
</evidence>
<comment type="caution">
    <text evidence="3">The sequence shown here is derived from an EMBL/GenBank/DDBJ whole genome shotgun (WGS) entry which is preliminary data.</text>
</comment>
<evidence type="ECO:0008006" key="5">
    <source>
        <dbReference type="Google" id="ProtNLM"/>
    </source>
</evidence>
<keyword evidence="1" id="KW-0175">Coiled coil</keyword>
<sequence>MSDNTTLLQALQAIQLQLQQQSQQLQQLSQQQSQQQIEQNTKILEALNMNPCEQPKHDHNLYGSSSDEDEEGDQVDPANHQRNQSQVKYVAYKLRGAASSWWDNLQICRRRQRKQPLRTSRNVIEYSEVASCDQLSESDAH</sequence>
<feature type="coiled-coil region" evidence="1">
    <location>
        <begin position="8"/>
        <end position="38"/>
    </location>
</feature>
<dbReference type="EMBL" id="BQNB010019160">
    <property type="protein sequence ID" value="GJT82360.1"/>
    <property type="molecule type" value="Genomic_DNA"/>
</dbReference>